<evidence type="ECO:0000256" key="3">
    <source>
        <dbReference type="ARBA" id="ARBA00022827"/>
    </source>
</evidence>
<dbReference type="PANTHER" id="PTHR48105">
    <property type="entry name" value="THIOREDOXIN REDUCTASE 1-RELATED-RELATED"/>
    <property type="match status" value="1"/>
</dbReference>
<feature type="binding site" evidence="6">
    <location>
        <position position="121"/>
    </location>
    <ligand>
        <name>FAD</name>
        <dbReference type="ChEBI" id="CHEBI:57692"/>
    </ligand>
</feature>
<dbReference type="SUPFAM" id="SSF51905">
    <property type="entry name" value="FAD/NAD(P)-binding domain"/>
    <property type="match status" value="1"/>
</dbReference>
<keyword evidence="5 6" id="KW-0560">Oxidoreductase</keyword>
<feature type="binding site" evidence="6">
    <location>
        <position position="285"/>
    </location>
    <ligand>
        <name>FAD</name>
        <dbReference type="ChEBI" id="CHEBI:57692"/>
    </ligand>
</feature>
<gene>
    <name evidence="8" type="ORF">ACFQ38_12070</name>
</gene>
<organism evidence="8 9">
    <name type="scientific">Sporosarcina contaminans</name>
    <dbReference type="NCBI Taxonomy" id="633403"/>
    <lineage>
        <taxon>Bacteria</taxon>
        <taxon>Bacillati</taxon>
        <taxon>Bacillota</taxon>
        <taxon>Bacilli</taxon>
        <taxon>Bacillales</taxon>
        <taxon>Caryophanaceae</taxon>
        <taxon>Sporosarcina</taxon>
    </lineage>
</organism>
<evidence type="ECO:0000256" key="6">
    <source>
        <dbReference type="HAMAP-Rule" id="MF_01685"/>
    </source>
</evidence>
<dbReference type="HAMAP" id="MF_01685">
    <property type="entry name" value="FENR2"/>
    <property type="match status" value="1"/>
</dbReference>
<evidence type="ECO:0000256" key="4">
    <source>
        <dbReference type="ARBA" id="ARBA00022857"/>
    </source>
</evidence>
<dbReference type="PRINTS" id="PR00368">
    <property type="entry name" value="FADPNR"/>
</dbReference>
<sequence length="345" mass="38100">MTGIYDVTIVGAGPAGLFSSFYSGLREMKTKIIDNQKTLGGKIHAYPEKMIWDVGGLTPVLGEQLMEQLAEQATTFDPTVILERKIINIEKTKDGHFVLITNYGEEHFSKTIILAVGSGILAPKKIGLEGEERYIQTNLHYMVDSLKNFKDKTVLISGGGHSAIDWANTLEPIAKKVIITYRKGEFIGHEAEITKLKNSSAEIVFYTNIVGFEGETHIEKAILEHVETGEKSAINVDEVIINHGYDKDNTLFEQSKVNLKLHEKYGLKGNPFGVTSEPGIFAAGDSLNYEGKLHLIAGAFQDAVHAVNQAKQLIEPKADQMAMVSSHNELLKDKNKKIYDNLVIG</sequence>
<dbReference type="Proteomes" id="UP001597231">
    <property type="component" value="Unassembled WGS sequence"/>
</dbReference>
<evidence type="ECO:0000259" key="7">
    <source>
        <dbReference type="Pfam" id="PF07992"/>
    </source>
</evidence>
<feature type="binding site" evidence="6">
    <location>
        <position position="34"/>
    </location>
    <ligand>
        <name>FAD</name>
        <dbReference type="ChEBI" id="CHEBI:57692"/>
    </ligand>
</feature>
<feature type="binding site" evidence="6">
    <location>
        <position position="326"/>
    </location>
    <ligand>
        <name>FAD</name>
        <dbReference type="ChEBI" id="CHEBI:57692"/>
    </ligand>
</feature>
<comment type="cofactor">
    <cofactor evidence="6">
        <name>FAD</name>
        <dbReference type="ChEBI" id="CHEBI:57692"/>
    </cofactor>
    <text evidence="6">Binds 1 FAD per subunit.</text>
</comment>
<dbReference type="EC" id="1.18.1.2" evidence="6"/>
<comment type="catalytic activity">
    <reaction evidence="6">
        <text>2 reduced [2Fe-2S]-[ferredoxin] + NADP(+) + H(+) = 2 oxidized [2Fe-2S]-[ferredoxin] + NADPH</text>
        <dbReference type="Rhea" id="RHEA:20125"/>
        <dbReference type="Rhea" id="RHEA-COMP:10000"/>
        <dbReference type="Rhea" id="RHEA-COMP:10001"/>
        <dbReference type="ChEBI" id="CHEBI:15378"/>
        <dbReference type="ChEBI" id="CHEBI:33737"/>
        <dbReference type="ChEBI" id="CHEBI:33738"/>
        <dbReference type="ChEBI" id="CHEBI:57783"/>
        <dbReference type="ChEBI" id="CHEBI:58349"/>
        <dbReference type="EC" id="1.18.1.2"/>
    </reaction>
</comment>
<keyword evidence="3 6" id="KW-0274">FAD</keyword>
<comment type="caution">
    <text evidence="8">The sequence shown here is derived from an EMBL/GenBank/DDBJ whole genome shotgun (WGS) entry which is preliminary data.</text>
</comment>
<protein>
    <recommendedName>
        <fullName evidence="6">Ferredoxin--NADP reductase</fullName>
        <shortName evidence="6">FNR</shortName>
        <shortName evidence="6">Fd-NADP(+) reductase</shortName>
        <ecNumber evidence="6">1.18.1.2</ecNumber>
    </recommendedName>
</protein>
<dbReference type="PRINTS" id="PR00469">
    <property type="entry name" value="PNDRDTASEII"/>
</dbReference>
<dbReference type="RefSeq" id="WP_381481130.1">
    <property type="nucleotide sequence ID" value="NZ_JBHTLT010000093.1"/>
</dbReference>
<evidence type="ECO:0000256" key="1">
    <source>
        <dbReference type="ARBA" id="ARBA00011738"/>
    </source>
</evidence>
<keyword evidence="9" id="KW-1185">Reference proteome</keyword>
<feature type="binding site" evidence="6">
    <location>
        <position position="86"/>
    </location>
    <ligand>
        <name>FAD</name>
        <dbReference type="ChEBI" id="CHEBI:57692"/>
    </ligand>
</feature>
<name>A0ABW3U2I9_9BACL</name>
<reference evidence="9" key="1">
    <citation type="journal article" date="2019" name="Int. J. Syst. Evol. Microbiol.">
        <title>The Global Catalogue of Microorganisms (GCM) 10K type strain sequencing project: providing services to taxonomists for standard genome sequencing and annotation.</title>
        <authorList>
            <consortium name="The Broad Institute Genomics Platform"/>
            <consortium name="The Broad Institute Genome Sequencing Center for Infectious Disease"/>
            <person name="Wu L."/>
            <person name="Ma J."/>
        </authorList>
    </citation>
    <scope>NUCLEOTIDE SEQUENCE [LARGE SCALE GENOMIC DNA]</scope>
    <source>
        <strain evidence="9">CCUG 53915</strain>
    </source>
</reference>
<accession>A0ABW3U2I9</accession>
<dbReference type="InterPro" id="IPR023753">
    <property type="entry name" value="FAD/NAD-binding_dom"/>
</dbReference>
<dbReference type="EMBL" id="JBHTLT010000093">
    <property type="protein sequence ID" value="MFD1205827.1"/>
    <property type="molecule type" value="Genomic_DNA"/>
</dbReference>
<keyword evidence="4 6" id="KW-0521">NADP</keyword>
<proteinExistence type="inferred from homology"/>
<comment type="similarity">
    <text evidence="6">Belongs to the ferredoxin--NADP reductase type 2 family.</text>
</comment>
<dbReference type="Pfam" id="PF07992">
    <property type="entry name" value="Pyr_redox_2"/>
    <property type="match status" value="1"/>
</dbReference>
<comment type="subunit">
    <text evidence="1 6">Homodimer.</text>
</comment>
<evidence type="ECO:0000313" key="8">
    <source>
        <dbReference type="EMBL" id="MFD1205827.1"/>
    </source>
</evidence>
<evidence type="ECO:0000313" key="9">
    <source>
        <dbReference type="Proteomes" id="UP001597231"/>
    </source>
</evidence>
<feature type="binding site" evidence="6">
    <location>
        <position position="46"/>
    </location>
    <ligand>
        <name>FAD</name>
        <dbReference type="ChEBI" id="CHEBI:57692"/>
    </ligand>
</feature>
<dbReference type="InterPro" id="IPR036188">
    <property type="entry name" value="FAD/NAD-bd_sf"/>
</dbReference>
<feature type="domain" description="FAD/NAD(P)-binding" evidence="7">
    <location>
        <begin position="5"/>
        <end position="309"/>
    </location>
</feature>
<dbReference type="InterPro" id="IPR050097">
    <property type="entry name" value="Ferredoxin-NADP_redctase_2"/>
</dbReference>
<evidence type="ECO:0000256" key="5">
    <source>
        <dbReference type="ARBA" id="ARBA00023002"/>
    </source>
</evidence>
<dbReference type="Gene3D" id="3.50.50.60">
    <property type="entry name" value="FAD/NAD(P)-binding domain"/>
    <property type="match status" value="2"/>
</dbReference>
<feature type="binding site" evidence="6">
    <location>
        <position position="42"/>
    </location>
    <ligand>
        <name>FAD</name>
        <dbReference type="ChEBI" id="CHEBI:57692"/>
    </ligand>
</feature>
<dbReference type="InterPro" id="IPR022890">
    <property type="entry name" value="Fd--NADP_Rdtase_type_2"/>
</dbReference>
<evidence type="ECO:0000256" key="2">
    <source>
        <dbReference type="ARBA" id="ARBA00022630"/>
    </source>
</evidence>
<comment type="caution">
    <text evidence="6">Lacks conserved residue(s) required for the propagation of feature annotation.</text>
</comment>
<keyword evidence="2 6" id="KW-0285">Flavoprotein</keyword>